<accession>A0AAD9HRP7</accession>
<name>A0AAD9HRP7_9PEZI</name>
<dbReference type="EMBL" id="MU842823">
    <property type="protein sequence ID" value="KAK2033272.1"/>
    <property type="molecule type" value="Genomic_DNA"/>
</dbReference>
<evidence type="ECO:0000313" key="3">
    <source>
        <dbReference type="Proteomes" id="UP001232148"/>
    </source>
</evidence>
<sequence>MWVHGLHPLTHTLVAFVLPLFSLTKMATSTPTAIPRVFDDSMAPENQERAEQRRLSERDELLADAFASLTPGVRVPDVRAPQKRDERDCLGVYLCTKEDWRGDCYWACFRKGVEVQLEAEWAPNIKSVRPDHGAKCKFFFGPECRTRHKSQDMVYPGGDFDAKRMGKLGVGCFYCL</sequence>
<organism evidence="2 3">
    <name type="scientific">Colletotrichum zoysiae</name>
    <dbReference type="NCBI Taxonomy" id="1216348"/>
    <lineage>
        <taxon>Eukaryota</taxon>
        <taxon>Fungi</taxon>
        <taxon>Dikarya</taxon>
        <taxon>Ascomycota</taxon>
        <taxon>Pezizomycotina</taxon>
        <taxon>Sordariomycetes</taxon>
        <taxon>Hypocreomycetidae</taxon>
        <taxon>Glomerellales</taxon>
        <taxon>Glomerellaceae</taxon>
        <taxon>Colletotrichum</taxon>
        <taxon>Colletotrichum graminicola species complex</taxon>
    </lineage>
</organism>
<evidence type="ECO:0000313" key="2">
    <source>
        <dbReference type="EMBL" id="KAK2033272.1"/>
    </source>
</evidence>
<protein>
    <submittedName>
        <fullName evidence="2">Uncharacterized protein</fullName>
    </submittedName>
</protein>
<reference evidence="2" key="1">
    <citation type="submission" date="2021-06" db="EMBL/GenBank/DDBJ databases">
        <title>Comparative genomics, transcriptomics and evolutionary studies reveal genomic signatures of adaptation to plant cell wall in hemibiotrophic fungi.</title>
        <authorList>
            <consortium name="DOE Joint Genome Institute"/>
            <person name="Baroncelli R."/>
            <person name="Diaz J.F."/>
            <person name="Benocci T."/>
            <person name="Peng M."/>
            <person name="Battaglia E."/>
            <person name="Haridas S."/>
            <person name="Andreopoulos W."/>
            <person name="Labutti K."/>
            <person name="Pangilinan J."/>
            <person name="Floch G.L."/>
            <person name="Makela M.R."/>
            <person name="Henrissat B."/>
            <person name="Grigoriev I.V."/>
            <person name="Crouch J.A."/>
            <person name="De Vries R.P."/>
            <person name="Sukno S.A."/>
            <person name="Thon M.R."/>
        </authorList>
    </citation>
    <scope>NUCLEOTIDE SEQUENCE</scope>
    <source>
        <strain evidence="2">MAFF235873</strain>
    </source>
</reference>
<dbReference type="Proteomes" id="UP001232148">
    <property type="component" value="Unassembled WGS sequence"/>
</dbReference>
<comment type="caution">
    <text evidence="2">The sequence shown here is derived from an EMBL/GenBank/DDBJ whole genome shotgun (WGS) entry which is preliminary data.</text>
</comment>
<keyword evidence="3" id="KW-1185">Reference proteome</keyword>
<feature type="signal peptide" evidence="1">
    <location>
        <begin position="1"/>
        <end position="29"/>
    </location>
</feature>
<dbReference type="AlphaFoldDB" id="A0AAD9HRP7"/>
<evidence type="ECO:0000256" key="1">
    <source>
        <dbReference type="SAM" id="SignalP"/>
    </source>
</evidence>
<proteinExistence type="predicted"/>
<keyword evidence="1" id="KW-0732">Signal</keyword>
<feature type="chain" id="PRO_5041914956" evidence="1">
    <location>
        <begin position="30"/>
        <end position="176"/>
    </location>
</feature>
<gene>
    <name evidence="2" type="ORF">LX32DRAFT_635434</name>
</gene>